<evidence type="ECO:0000313" key="1">
    <source>
        <dbReference type="EMBL" id="GER39425.1"/>
    </source>
</evidence>
<accession>A0A5A7Q2P4</accession>
<protein>
    <submittedName>
        <fullName evidence="1">ATP synthase epsilon chain</fullName>
    </submittedName>
</protein>
<organism evidence="1 2">
    <name type="scientific">Striga asiatica</name>
    <name type="common">Asiatic witchweed</name>
    <name type="synonym">Buchnera asiatica</name>
    <dbReference type="NCBI Taxonomy" id="4170"/>
    <lineage>
        <taxon>Eukaryota</taxon>
        <taxon>Viridiplantae</taxon>
        <taxon>Streptophyta</taxon>
        <taxon>Embryophyta</taxon>
        <taxon>Tracheophyta</taxon>
        <taxon>Spermatophyta</taxon>
        <taxon>Magnoliopsida</taxon>
        <taxon>eudicotyledons</taxon>
        <taxon>Gunneridae</taxon>
        <taxon>Pentapetalae</taxon>
        <taxon>asterids</taxon>
        <taxon>lamiids</taxon>
        <taxon>Lamiales</taxon>
        <taxon>Orobanchaceae</taxon>
        <taxon>Buchnereae</taxon>
        <taxon>Striga</taxon>
    </lineage>
</organism>
<gene>
    <name evidence="1" type="ORF">STAS_16038</name>
</gene>
<keyword evidence="2" id="KW-1185">Reference proteome</keyword>
<dbReference type="AlphaFoldDB" id="A0A5A7Q2P4"/>
<sequence length="107" mass="12211">MVVTLDGDSRSSTVPWLFLPFNVVKYLKAIVVPPHPRPSSFSNQNEIQFRRKNRRDCLFLTNWKLGQGKMRKISDSLCQKQKMDAAYLMATEIHLQSELLGCPLSSG</sequence>
<dbReference type="Proteomes" id="UP000325081">
    <property type="component" value="Unassembled WGS sequence"/>
</dbReference>
<comment type="caution">
    <text evidence="1">The sequence shown here is derived from an EMBL/GenBank/DDBJ whole genome shotgun (WGS) entry which is preliminary data.</text>
</comment>
<dbReference type="EMBL" id="BKCP01005650">
    <property type="protein sequence ID" value="GER39425.1"/>
    <property type="molecule type" value="Genomic_DNA"/>
</dbReference>
<reference evidence="2" key="1">
    <citation type="journal article" date="2019" name="Curr. Biol.">
        <title>Genome Sequence of Striga asiatica Provides Insight into the Evolution of Plant Parasitism.</title>
        <authorList>
            <person name="Yoshida S."/>
            <person name="Kim S."/>
            <person name="Wafula E.K."/>
            <person name="Tanskanen J."/>
            <person name="Kim Y.M."/>
            <person name="Honaas L."/>
            <person name="Yang Z."/>
            <person name="Spallek T."/>
            <person name="Conn C.E."/>
            <person name="Ichihashi Y."/>
            <person name="Cheong K."/>
            <person name="Cui S."/>
            <person name="Der J.P."/>
            <person name="Gundlach H."/>
            <person name="Jiao Y."/>
            <person name="Hori C."/>
            <person name="Ishida J.K."/>
            <person name="Kasahara H."/>
            <person name="Kiba T."/>
            <person name="Kim M.S."/>
            <person name="Koo N."/>
            <person name="Laohavisit A."/>
            <person name="Lee Y.H."/>
            <person name="Lumba S."/>
            <person name="McCourt P."/>
            <person name="Mortimer J.C."/>
            <person name="Mutuku J.M."/>
            <person name="Nomura T."/>
            <person name="Sasaki-Sekimoto Y."/>
            <person name="Seto Y."/>
            <person name="Wang Y."/>
            <person name="Wakatake T."/>
            <person name="Sakakibara H."/>
            <person name="Demura T."/>
            <person name="Yamaguchi S."/>
            <person name="Yoneyama K."/>
            <person name="Manabe R.I."/>
            <person name="Nelson D.C."/>
            <person name="Schulman A.H."/>
            <person name="Timko M.P."/>
            <person name="dePamphilis C.W."/>
            <person name="Choi D."/>
            <person name="Shirasu K."/>
        </authorList>
    </citation>
    <scope>NUCLEOTIDE SEQUENCE [LARGE SCALE GENOMIC DNA]</scope>
    <source>
        <strain evidence="2">cv. UVA1</strain>
    </source>
</reference>
<evidence type="ECO:0000313" key="2">
    <source>
        <dbReference type="Proteomes" id="UP000325081"/>
    </source>
</evidence>
<proteinExistence type="predicted"/>
<name>A0A5A7Q2P4_STRAF</name>